<organism evidence="13 14">
    <name type="scientific">Candidatus Nitronauta litoralis</name>
    <dbReference type="NCBI Taxonomy" id="2705533"/>
    <lineage>
        <taxon>Bacteria</taxon>
        <taxon>Pseudomonadati</taxon>
        <taxon>Nitrospinota/Tectimicrobiota group</taxon>
        <taxon>Nitrospinota</taxon>
        <taxon>Nitrospinia</taxon>
        <taxon>Nitrospinales</taxon>
        <taxon>Nitrospinaceae</taxon>
        <taxon>Candidatus Nitronauta</taxon>
    </lineage>
</organism>
<dbReference type="NCBIfam" id="NF002806">
    <property type="entry name" value="PRK02948.1"/>
    <property type="match status" value="1"/>
</dbReference>
<comment type="catalytic activity">
    <reaction evidence="10">
        <text>(sulfur carrier)-H + L-cysteine = (sulfur carrier)-SH + L-alanine</text>
        <dbReference type="Rhea" id="RHEA:43892"/>
        <dbReference type="Rhea" id="RHEA-COMP:14737"/>
        <dbReference type="Rhea" id="RHEA-COMP:14739"/>
        <dbReference type="ChEBI" id="CHEBI:29917"/>
        <dbReference type="ChEBI" id="CHEBI:35235"/>
        <dbReference type="ChEBI" id="CHEBI:57972"/>
        <dbReference type="ChEBI" id="CHEBI:64428"/>
        <dbReference type="EC" id="2.8.1.7"/>
    </reaction>
</comment>
<dbReference type="PROSITE" id="PS00595">
    <property type="entry name" value="AA_TRANSFER_CLASS_5"/>
    <property type="match status" value="1"/>
</dbReference>
<evidence type="ECO:0000256" key="4">
    <source>
        <dbReference type="ARBA" id="ARBA00012239"/>
    </source>
</evidence>
<evidence type="ECO:0000256" key="7">
    <source>
        <dbReference type="ARBA" id="ARBA00022898"/>
    </source>
</evidence>
<dbReference type="PANTHER" id="PTHR11601:SF34">
    <property type="entry name" value="CYSTEINE DESULFURASE"/>
    <property type="match status" value="1"/>
</dbReference>
<dbReference type="InterPro" id="IPR015422">
    <property type="entry name" value="PyrdxlP-dep_Trfase_small"/>
</dbReference>
<evidence type="ECO:0000256" key="11">
    <source>
        <dbReference type="RuleBase" id="RU004504"/>
    </source>
</evidence>
<dbReference type="Gene3D" id="3.90.1150.10">
    <property type="entry name" value="Aspartate Aminotransferase, domain 1"/>
    <property type="match status" value="1"/>
</dbReference>
<keyword evidence="5" id="KW-0808">Transferase</keyword>
<dbReference type="InterPro" id="IPR020578">
    <property type="entry name" value="Aminotrans_V_PyrdxlP_BS"/>
</dbReference>
<accession>A0A7T0BYX4</accession>
<sequence length="386" mass="41374">MKPVYLDYNATTPLAPEVLVDMLPILKENFGNPSSVHSRGRAARVKLDEAREQVANLLQAHPTELVFTSGGTESDNLAILGIAHALKEKGRHIITSAIEHPAVLNPCRQLEAEGFSVDYLPVDNTGYLEPESVMEALREDTILVSIQHSNSEVGRIQDISKISEIARHRGILIHTDAVQSAGKVALDVESLGVDLLSLSAHKIYGPKGVGALWIKRGTPALTPVLFGGGQEKKRRGGTENVAGIVGFGRAAEIADGILDEESKRVRQVRDQFHKDLRQQIQGVRVHGDPDKGLPNTLSFAVEGISGQSMLVRLDVEEISVSTGTACSSGVTQPSEVLTALGVPEDIIEGTLRMSLGRGTSAEDMKRVLKVVCGAVEAIRGRATATT</sequence>
<gene>
    <name evidence="13" type="ORF">G3M70_16915</name>
</gene>
<dbReference type="InterPro" id="IPR015421">
    <property type="entry name" value="PyrdxlP-dep_Trfase_major"/>
</dbReference>
<dbReference type="Gene3D" id="1.10.260.50">
    <property type="match status" value="1"/>
</dbReference>
<dbReference type="PANTHER" id="PTHR11601">
    <property type="entry name" value="CYSTEINE DESULFURYLASE FAMILY MEMBER"/>
    <property type="match status" value="1"/>
</dbReference>
<protein>
    <recommendedName>
        <fullName evidence="4">cysteine desulfurase</fullName>
        <ecNumber evidence="4">2.8.1.7</ecNumber>
    </recommendedName>
</protein>
<evidence type="ECO:0000256" key="10">
    <source>
        <dbReference type="ARBA" id="ARBA00050776"/>
    </source>
</evidence>
<dbReference type="Proteomes" id="UP000594688">
    <property type="component" value="Chromosome"/>
</dbReference>
<dbReference type="Pfam" id="PF00266">
    <property type="entry name" value="Aminotran_5"/>
    <property type="match status" value="1"/>
</dbReference>
<dbReference type="GO" id="GO:0031071">
    <property type="term" value="F:cysteine desulfurase activity"/>
    <property type="evidence" value="ECO:0007669"/>
    <property type="project" value="UniProtKB-EC"/>
</dbReference>
<keyword evidence="8" id="KW-0408">Iron</keyword>
<dbReference type="EC" id="2.8.1.7" evidence="4"/>
<comment type="cofactor">
    <cofactor evidence="1 11">
        <name>pyridoxal 5'-phosphate</name>
        <dbReference type="ChEBI" id="CHEBI:597326"/>
    </cofactor>
</comment>
<dbReference type="KEGG" id="nli:G3M70_16915"/>
<keyword evidence="7" id="KW-0663">Pyridoxal phosphate</keyword>
<evidence type="ECO:0000256" key="6">
    <source>
        <dbReference type="ARBA" id="ARBA00022723"/>
    </source>
</evidence>
<dbReference type="InterPro" id="IPR016454">
    <property type="entry name" value="Cysteine_dSase"/>
</dbReference>
<name>A0A7T0BYX4_9BACT</name>
<dbReference type="GO" id="GO:0051536">
    <property type="term" value="F:iron-sulfur cluster binding"/>
    <property type="evidence" value="ECO:0007669"/>
    <property type="project" value="UniProtKB-KW"/>
</dbReference>
<evidence type="ECO:0000256" key="2">
    <source>
        <dbReference type="ARBA" id="ARBA00003120"/>
    </source>
</evidence>
<evidence type="ECO:0000259" key="12">
    <source>
        <dbReference type="Pfam" id="PF00266"/>
    </source>
</evidence>
<reference evidence="13 14" key="1">
    <citation type="submission" date="2020-02" db="EMBL/GenBank/DDBJ databases">
        <title>Genomic and physiological characterization of two novel Nitrospinaceae genera.</title>
        <authorList>
            <person name="Mueller A.J."/>
            <person name="Jung M.-Y."/>
            <person name="Strachan C.R."/>
            <person name="Herbold C.W."/>
            <person name="Kirkegaard R.H."/>
            <person name="Daims H."/>
        </authorList>
    </citation>
    <scope>NUCLEOTIDE SEQUENCE [LARGE SCALE GENOMIC DNA]</scope>
    <source>
        <strain evidence="13">EB</strain>
    </source>
</reference>
<feature type="domain" description="Aminotransferase class V" evidence="12">
    <location>
        <begin position="4"/>
        <end position="367"/>
    </location>
</feature>
<comment type="similarity">
    <text evidence="3">Belongs to the class-V pyridoxal-phosphate-dependent aminotransferase family. NifS/IscS subfamily.</text>
</comment>
<evidence type="ECO:0000256" key="9">
    <source>
        <dbReference type="ARBA" id="ARBA00023014"/>
    </source>
</evidence>
<evidence type="ECO:0000313" key="13">
    <source>
        <dbReference type="EMBL" id="QPJ63463.1"/>
    </source>
</evidence>
<proteinExistence type="inferred from homology"/>
<keyword evidence="6" id="KW-0479">Metal-binding</keyword>
<dbReference type="PIRSF" id="PIRSF005572">
    <property type="entry name" value="NifS"/>
    <property type="match status" value="1"/>
</dbReference>
<dbReference type="SUPFAM" id="SSF53383">
    <property type="entry name" value="PLP-dependent transferases"/>
    <property type="match status" value="1"/>
</dbReference>
<dbReference type="EMBL" id="CP048685">
    <property type="protein sequence ID" value="QPJ63463.1"/>
    <property type="molecule type" value="Genomic_DNA"/>
</dbReference>
<dbReference type="InterPro" id="IPR015424">
    <property type="entry name" value="PyrdxlP-dep_Trfase"/>
</dbReference>
<evidence type="ECO:0000313" key="14">
    <source>
        <dbReference type="Proteomes" id="UP000594688"/>
    </source>
</evidence>
<evidence type="ECO:0000256" key="1">
    <source>
        <dbReference type="ARBA" id="ARBA00001933"/>
    </source>
</evidence>
<evidence type="ECO:0000256" key="3">
    <source>
        <dbReference type="ARBA" id="ARBA00006490"/>
    </source>
</evidence>
<dbReference type="FunFam" id="3.40.640.10:FF:000084">
    <property type="entry name" value="IscS-like cysteine desulfurase"/>
    <property type="match status" value="1"/>
</dbReference>
<dbReference type="AlphaFoldDB" id="A0A7T0BYX4"/>
<evidence type="ECO:0000256" key="8">
    <source>
        <dbReference type="ARBA" id="ARBA00023004"/>
    </source>
</evidence>
<dbReference type="InterPro" id="IPR000192">
    <property type="entry name" value="Aminotrans_V_dom"/>
</dbReference>
<dbReference type="GO" id="GO:0046872">
    <property type="term" value="F:metal ion binding"/>
    <property type="evidence" value="ECO:0007669"/>
    <property type="project" value="UniProtKB-KW"/>
</dbReference>
<comment type="function">
    <text evidence="2">Catalyzes the removal of elemental sulfur atoms from cysteine to produce alanine. Seems to participate in the biosynthesis of the nitrogenase metalloclusters by providing the inorganic sulfur required for the Fe-S core formation.</text>
</comment>
<dbReference type="Gene3D" id="3.40.640.10">
    <property type="entry name" value="Type I PLP-dependent aspartate aminotransferase-like (Major domain)"/>
    <property type="match status" value="1"/>
</dbReference>
<keyword evidence="9" id="KW-0411">Iron-sulfur</keyword>
<evidence type="ECO:0000256" key="5">
    <source>
        <dbReference type="ARBA" id="ARBA00022679"/>
    </source>
</evidence>